<feature type="transmembrane region" description="Helical" evidence="7">
    <location>
        <begin position="140"/>
        <end position="158"/>
    </location>
</feature>
<gene>
    <name evidence="9" type="ORF">Q4568_10300</name>
</gene>
<evidence type="ECO:0000256" key="5">
    <source>
        <dbReference type="ARBA" id="ARBA00022989"/>
    </source>
</evidence>
<feature type="transmembrane region" description="Helical" evidence="7">
    <location>
        <begin position="225"/>
        <end position="243"/>
    </location>
</feature>
<feature type="transmembrane region" description="Helical" evidence="7">
    <location>
        <begin position="320"/>
        <end position="338"/>
    </location>
</feature>
<evidence type="ECO:0000313" key="10">
    <source>
        <dbReference type="Proteomes" id="UP001170624"/>
    </source>
</evidence>
<evidence type="ECO:0000256" key="1">
    <source>
        <dbReference type="ARBA" id="ARBA00004651"/>
    </source>
</evidence>
<feature type="domain" description="Acyltransferase 3" evidence="8">
    <location>
        <begin position="15"/>
        <end position="337"/>
    </location>
</feature>
<dbReference type="EMBL" id="JAUOPU010000008">
    <property type="protein sequence ID" value="MDO6542927.1"/>
    <property type="molecule type" value="Genomic_DNA"/>
</dbReference>
<sequence length="352" mass="40159">MKTISQPTVSTKIMSLEWGRIIALIAIITIHAKPFSTTPLFNGEPWLSLVLNQAGRFAVPLFFLLAGYFIAPKLISAPLQTLKRYSLPLLKVWFFWSIIYLLAPYNLTLLLEQGYLAEREGYWQFLLSTPLNTLFEGGLVHLWYIPALICATAIIAVLNQYQKVALLLPIAIILYMYGLAAGSYQPIFGLEAPIFTRNGPFFSCLLVAIGFEIRRVNWRCEFNIAMLMAVLGMAMHFTEARYLLHYDMPFNTHDFLIGTPIWAVGLFMMLLKKPNFGGKRTVIRNSILHTSKDVLGVYLIHLLIIIYVFNIATMLSIESIWLDIMIVPLVFFLSLLITRGIERTPLRHLLLR</sequence>
<evidence type="ECO:0000313" key="9">
    <source>
        <dbReference type="EMBL" id="MDO6542927.1"/>
    </source>
</evidence>
<comment type="caution">
    <text evidence="9">The sequence shown here is derived from an EMBL/GenBank/DDBJ whole genome shotgun (WGS) entry which is preliminary data.</text>
</comment>
<keyword evidence="4 7" id="KW-0812">Transmembrane</keyword>
<feature type="transmembrane region" description="Helical" evidence="7">
    <location>
        <begin position="21"/>
        <end position="41"/>
    </location>
</feature>
<evidence type="ECO:0000256" key="7">
    <source>
        <dbReference type="SAM" id="Phobius"/>
    </source>
</evidence>
<comment type="similarity">
    <text evidence="2">Belongs to the acyltransferase 3 family.</text>
</comment>
<evidence type="ECO:0000256" key="3">
    <source>
        <dbReference type="ARBA" id="ARBA00022475"/>
    </source>
</evidence>
<feature type="transmembrane region" description="Helical" evidence="7">
    <location>
        <begin position="92"/>
        <end position="111"/>
    </location>
</feature>
<keyword evidence="9" id="KW-0808">Transferase</keyword>
<dbReference type="GO" id="GO:0016413">
    <property type="term" value="F:O-acetyltransferase activity"/>
    <property type="evidence" value="ECO:0007669"/>
    <property type="project" value="TreeGrafter"/>
</dbReference>
<dbReference type="AlphaFoldDB" id="A0AAW7Y7F1"/>
<feature type="transmembrane region" description="Helical" evidence="7">
    <location>
        <begin position="194"/>
        <end position="213"/>
    </location>
</feature>
<dbReference type="GO" id="GO:0005886">
    <property type="term" value="C:plasma membrane"/>
    <property type="evidence" value="ECO:0007669"/>
    <property type="project" value="UniProtKB-SubCell"/>
</dbReference>
<feature type="transmembrane region" description="Helical" evidence="7">
    <location>
        <begin position="293"/>
        <end position="314"/>
    </location>
</feature>
<evidence type="ECO:0000259" key="8">
    <source>
        <dbReference type="Pfam" id="PF01757"/>
    </source>
</evidence>
<protein>
    <submittedName>
        <fullName evidence="9">Acyltransferase family protein</fullName>
    </submittedName>
</protein>
<feature type="transmembrane region" description="Helical" evidence="7">
    <location>
        <begin position="165"/>
        <end position="188"/>
    </location>
</feature>
<evidence type="ECO:0000256" key="4">
    <source>
        <dbReference type="ARBA" id="ARBA00022692"/>
    </source>
</evidence>
<reference evidence="9" key="1">
    <citation type="submission" date="2023-07" db="EMBL/GenBank/DDBJ databases">
        <title>Genome content predicts the carbon catabolic preferences of heterotrophic bacteria.</title>
        <authorList>
            <person name="Gralka M."/>
        </authorList>
    </citation>
    <scope>NUCLEOTIDE SEQUENCE</scope>
    <source>
        <strain evidence="9">G2M05</strain>
    </source>
</reference>
<dbReference type="PANTHER" id="PTHR40074">
    <property type="entry name" value="O-ACETYLTRANSFERASE WECH"/>
    <property type="match status" value="1"/>
</dbReference>
<keyword evidence="9" id="KW-0012">Acyltransferase</keyword>
<keyword evidence="3" id="KW-1003">Cell membrane</keyword>
<dbReference type="InterPro" id="IPR002656">
    <property type="entry name" value="Acyl_transf_3_dom"/>
</dbReference>
<evidence type="ECO:0000256" key="6">
    <source>
        <dbReference type="ARBA" id="ARBA00023136"/>
    </source>
</evidence>
<dbReference type="Pfam" id="PF01757">
    <property type="entry name" value="Acyl_transf_3"/>
    <property type="match status" value="1"/>
</dbReference>
<keyword evidence="5 7" id="KW-1133">Transmembrane helix</keyword>
<dbReference type="RefSeq" id="WP_303499427.1">
    <property type="nucleotide sequence ID" value="NZ_JAUOPU010000008.1"/>
</dbReference>
<dbReference type="Proteomes" id="UP001170624">
    <property type="component" value="Unassembled WGS sequence"/>
</dbReference>
<dbReference type="GO" id="GO:0009246">
    <property type="term" value="P:enterobacterial common antigen biosynthetic process"/>
    <property type="evidence" value="ECO:0007669"/>
    <property type="project" value="TreeGrafter"/>
</dbReference>
<comment type="subcellular location">
    <subcellularLocation>
        <location evidence="1">Cell membrane</location>
        <topology evidence="1">Multi-pass membrane protein</topology>
    </subcellularLocation>
</comment>
<keyword evidence="6 7" id="KW-0472">Membrane</keyword>
<name>A0AAW7Y7F1_9GAMM</name>
<dbReference type="PANTHER" id="PTHR40074:SF2">
    <property type="entry name" value="O-ACETYLTRANSFERASE WECH"/>
    <property type="match status" value="1"/>
</dbReference>
<feature type="transmembrane region" description="Helical" evidence="7">
    <location>
        <begin position="53"/>
        <end position="71"/>
    </location>
</feature>
<evidence type="ECO:0000256" key="2">
    <source>
        <dbReference type="ARBA" id="ARBA00007400"/>
    </source>
</evidence>
<organism evidence="9 10">
    <name type="scientific">Photobacterium sanguinicancri</name>
    <dbReference type="NCBI Taxonomy" id="875932"/>
    <lineage>
        <taxon>Bacteria</taxon>
        <taxon>Pseudomonadati</taxon>
        <taxon>Pseudomonadota</taxon>
        <taxon>Gammaproteobacteria</taxon>
        <taxon>Vibrionales</taxon>
        <taxon>Vibrionaceae</taxon>
        <taxon>Photobacterium</taxon>
    </lineage>
</organism>
<accession>A0AAW7Y7F1</accession>
<proteinExistence type="inferred from homology"/>
<feature type="transmembrane region" description="Helical" evidence="7">
    <location>
        <begin position="255"/>
        <end position="272"/>
    </location>
</feature>